<dbReference type="PANTHER" id="PTHR42830:SF2">
    <property type="entry name" value="OSMC_OHR FAMILY PROTEIN"/>
    <property type="match status" value="1"/>
</dbReference>
<evidence type="ECO:0000313" key="1">
    <source>
        <dbReference type="EMBL" id="KYC49191.1"/>
    </source>
</evidence>
<proteinExistence type="predicted"/>
<dbReference type="AlphaFoldDB" id="A0A150IW11"/>
<dbReference type="InterPro" id="IPR036102">
    <property type="entry name" value="OsmC/Ohrsf"/>
</dbReference>
<dbReference type="EMBL" id="LNGC01000104">
    <property type="protein sequence ID" value="KYC49191.1"/>
    <property type="molecule type" value="Genomic_DNA"/>
</dbReference>
<dbReference type="STRING" id="1705564.APG08_01065"/>
<accession>A0A150IW11</accession>
<dbReference type="SUPFAM" id="SSF82784">
    <property type="entry name" value="OsmC-like"/>
    <property type="match status" value="1"/>
</dbReference>
<name>A0A150IW11_9EURY</name>
<dbReference type="Gene3D" id="3.30.300.20">
    <property type="match status" value="1"/>
</dbReference>
<protein>
    <submittedName>
        <fullName evidence="1">OsmC-like protein</fullName>
    </submittedName>
</protein>
<dbReference type="Pfam" id="PF02566">
    <property type="entry name" value="OsmC"/>
    <property type="match status" value="1"/>
</dbReference>
<gene>
    <name evidence="1" type="ORF">AMQ22_01699</name>
</gene>
<organism evidence="1 2">
    <name type="scientific">Candidatus Methanofastidiosum methylothiophilum</name>
    <dbReference type="NCBI Taxonomy" id="1705564"/>
    <lineage>
        <taxon>Archaea</taxon>
        <taxon>Methanobacteriati</taxon>
        <taxon>Methanobacteriota</taxon>
        <taxon>Stenosarchaea group</taxon>
        <taxon>Candidatus Methanofastidiosia</taxon>
        <taxon>Candidatus Methanofastidiosales</taxon>
        <taxon>Candidatus Methanofastidiosaceae</taxon>
        <taxon>Candidatus Methanofastidiosum</taxon>
    </lineage>
</organism>
<dbReference type="Proteomes" id="UP000075398">
    <property type="component" value="Unassembled WGS sequence"/>
</dbReference>
<dbReference type="PANTHER" id="PTHR42830">
    <property type="entry name" value="OSMOTICALLY INDUCIBLE FAMILY PROTEIN"/>
    <property type="match status" value="1"/>
</dbReference>
<comment type="caution">
    <text evidence="1">The sequence shown here is derived from an EMBL/GenBank/DDBJ whole genome shotgun (WGS) entry which is preliminary data.</text>
</comment>
<dbReference type="InterPro" id="IPR003718">
    <property type="entry name" value="OsmC/Ohr_fam"/>
</dbReference>
<reference evidence="1 2" key="1">
    <citation type="journal article" date="2016" name="ISME J.">
        <title>Chasing the elusive Euryarchaeota class WSA2: genomes reveal a uniquely fastidious methyl-reducing methanogen.</title>
        <authorList>
            <person name="Nobu M.K."/>
            <person name="Narihiro T."/>
            <person name="Kuroda K."/>
            <person name="Mei R."/>
            <person name="Liu W.T."/>
        </authorList>
    </citation>
    <scope>NUCLEOTIDE SEQUENCE [LARGE SCALE GENOMIC DNA]</scope>
    <source>
        <strain evidence="1">U1lsi0528_Bin055</strain>
    </source>
</reference>
<sequence>MPEDFFTYENTVTWKKEKIGELSWEGKPTIEIATPPEFKGHEGIITPEDLYVAAENVCIFTTFLSRSKLVNCDFKSFKSESKGFLEKSPNGYIFTKILINVYVTVATKEDIPRAEEAIKLAKERCFIGNSIKTEVEIKSFIEVAS</sequence>
<evidence type="ECO:0000313" key="2">
    <source>
        <dbReference type="Proteomes" id="UP000075398"/>
    </source>
</evidence>
<dbReference type="InterPro" id="IPR015946">
    <property type="entry name" value="KH_dom-like_a/b"/>
</dbReference>
<dbReference type="InterPro" id="IPR052707">
    <property type="entry name" value="OsmC_Ohr_Peroxiredoxin"/>
</dbReference>